<dbReference type="EMBL" id="JAENGZ010000850">
    <property type="protein sequence ID" value="KAG6953169.1"/>
    <property type="molecule type" value="Genomic_DNA"/>
</dbReference>
<dbReference type="AlphaFoldDB" id="A0A8T1U579"/>
<comment type="caution">
    <text evidence="1">The sequence shown here is derived from an EMBL/GenBank/DDBJ whole genome shotgun (WGS) entry which is preliminary data.</text>
</comment>
<reference evidence="1" key="1">
    <citation type="submission" date="2021-01" db="EMBL/GenBank/DDBJ databases">
        <title>Phytophthora aleatoria, a newly-described species from Pinus radiata is distinct from Phytophthora cactorum isolates based on comparative genomics.</title>
        <authorList>
            <person name="Mcdougal R."/>
            <person name="Panda P."/>
            <person name="Williams N."/>
            <person name="Studholme D.J."/>
        </authorList>
    </citation>
    <scope>NUCLEOTIDE SEQUENCE</scope>
    <source>
        <strain evidence="1">NZFS 3830</strain>
    </source>
</reference>
<proteinExistence type="predicted"/>
<organism evidence="1 2">
    <name type="scientific">Phytophthora cactorum</name>
    <dbReference type="NCBI Taxonomy" id="29920"/>
    <lineage>
        <taxon>Eukaryota</taxon>
        <taxon>Sar</taxon>
        <taxon>Stramenopiles</taxon>
        <taxon>Oomycota</taxon>
        <taxon>Peronosporomycetes</taxon>
        <taxon>Peronosporales</taxon>
        <taxon>Peronosporaceae</taxon>
        <taxon>Phytophthora</taxon>
    </lineage>
</organism>
<evidence type="ECO:0000313" key="2">
    <source>
        <dbReference type="Proteomes" id="UP000688947"/>
    </source>
</evidence>
<gene>
    <name evidence="1" type="ORF">JG687_00012540</name>
</gene>
<dbReference type="OrthoDB" id="127841at2759"/>
<sequence length="80" mass="8963">MAGGQATNMCVQAYIDTPLFERPGCQAPEIMDILDDTRDADHVFCCALKSPFIAGSKQSLYKHLNNYHGILFKQSREIMP</sequence>
<dbReference type="Proteomes" id="UP000688947">
    <property type="component" value="Unassembled WGS sequence"/>
</dbReference>
<accession>A0A8T1U579</accession>
<name>A0A8T1U579_9STRA</name>
<evidence type="ECO:0000313" key="1">
    <source>
        <dbReference type="EMBL" id="KAG6953169.1"/>
    </source>
</evidence>
<protein>
    <submittedName>
        <fullName evidence="1">Uncharacterized protein</fullName>
    </submittedName>
</protein>